<dbReference type="Proteomes" id="UP000318081">
    <property type="component" value="Chromosome"/>
</dbReference>
<keyword evidence="1" id="KW-0472">Membrane</keyword>
<reference evidence="2 3" key="1">
    <citation type="submission" date="2019-02" db="EMBL/GenBank/DDBJ databases">
        <title>Deep-cultivation of Planctomycetes and their phenomic and genomic characterization uncovers novel biology.</title>
        <authorList>
            <person name="Wiegand S."/>
            <person name="Jogler M."/>
            <person name="Boedeker C."/>
            <person name="Pinto D."/>
            <person name="Vollmers J."/>
            <person name="Rivas-Marin E."/>
            <person name="Kohn T."/>
            <person name="Peeters S.H."/>
            <person name="Heuer A."/>
            <person name="Rast P."/>
            <person name="Oberbeckmann S."/>
            <person name="Bunk B."/>
            <person name="Jeske O."/>
            <person name="Meyerdierks A."/>
            <person name="Storesund J.E."/>
            <person name="Kallscheuer N."/>
            <person name="Luecker S."/>
            <person name="Lage O.M."/>
            <person name="Pohl T."/>
            <person name="Merkel B.J."/>
            <person name="Hornburger P."/>
            <person name="Mueller R.-W."/>
            <person name="Bruemmer F."/>
            <person name="Labrenz M."/>
            <person name="Spormann A.M."/>
            <person name="Op den Camp H."/>
            <person name="Overmann J."/>
            <person name="Amann R."/>
            <person name="Jetten M.S.M."/>
            <person name="Mascher T."/>
            <person name="Medema M.H."/>
            <person name="Devos D.P."/>
            <person name="Kaster A.-K."/>
            <person name="Ovreas L."/>
            <person name="Rohde M."/>
            <person name="Galperin M.Y."/>
            <person name="Jogler C."/>
        </authorList>
    </citation>
    <scope>NUCLEOTIDE SEQUENCE [LARGE SCALE GENOMIC DNA]</scope>
    <source>
        <strain evidence="2 3">TBK1r</strain>
    </source>
</reference>
<sequence>MPIVQKERDLLAFAKVLDEAWVADLCTKVASEVLPFKTMVYRASGRCGAAPRCGRMSEVEQLPKTVDPETVVSRIERSDLSNERTGNDSRKTFAYVRISACVLVFSSGFGLVRSRRRPSGPSHERRNSRPPVVLSMAIWISFPTTRAQALDQHPRLTLFSAVGAAYKALQPVHHHHFAAGG</sequence>
<evidence type="ECO:0000256" key="1">
    <source>
        <dbReference type="SAM" id="Phobius"/>
    </source>
</evidence>
<keyword evidence="3" id="KW-1185">Reference proteome</keyword>
<accession>A0ABX5XR98</accession>
<feature type="transmembrane region" description="Helical" evidence="1">
    <location>
        <begin position="94"/>
        <end position="112"/>
    </location>
</feature>
<keyword evidence="1" id="KW-1133">Transmembrane helix</keyword>
<proteinExistence type="predicted"/>
<protein>
    <submittedName>
        <fullName evidence="2">Uncharacterized protein</fullName>
    </submittedName>
</protein>
<evidence type="ECO:0000313" key="3">
    <source>
        <dbReference type="Proteomes" id="UP000318081"/>
    </source>
</evidence>
<evidence type="ECO:0000313" key="2">
    <source>
        <dbReference type="EMBL" id="QDV83161.1"/>
    </source>
</evidence>
<organism evidence="2 3">
    <name type="scientific">Stieleria magnilauensis</name>
    <dbReference type="NCBI Taxonomy" id="2527963"/>
    <lineage>
        <taxon>Bacteria</taxon>
        <taxon>Pseudomonadati</taxon>
        <taxon>Planctomycetota</taxon>
        <taxon>Planctomycetia</taxon>
        <taxon>Pirellulales</taxon>
        <taxon>Pirellulaceae</taxon>
        <taxon>Stieleria</taxon>
    </lineage>
</organism>
<dbReference type="EMBL" id="CP036432">
    <property type="protein sequence ID" value="QDV83161.1"/>
    <property type="molecule type" value="Genomic_DNA"/>
</dbReference>
<name>A0ABX5XR98_9BACT</name>
<keyword evidence="1" id="KW-0812">Transmembrane</keyword>
<gene>
    <name evidence="2" type="ORF">TBK1r_20960</name>
</gene>